<accession>A0ACB8QJA7</accession>
<proteinExistence type="predicted"/>
<evidence type="ECO:0000313" key="2">
    <source>
        <dbReference type="Proteomes" id="UP000814128"/>
    </source>
</evidence>
<dbReference type="Proteomes" id="UP000814128">
    <property type="component" value="Unassembled WGS sequence"/>
</dbReference>
<gene>
    <name evidence="1" type="ORF">K488DRAFT_78920</name>
</gene>
<organism evidence="1 2">
    <name type="scientific">Vararia minispora EC-137</name>
    <dbReference type="NCBI Taxonomy" id="1314806"/>
    <lineage>
        <taxon>Eukaryota</taxon>
        <taxon>Fungi</taxon>
        <taxon>Dikarya</taxon>
        <taxon>Basidiomycota</taxon>
        <taxon>Agaricomycotina</taxon>
        <taxon>Agaricomycetes</taxon>
        <taxon>Russulales</taxon>
        <taxon>Lachnocladiaceae</taxon>
        <taxon>Vararia</taxon>
    </lineage>
</organism>
<sequence length="291" mass="32730">MRFLRSLCCLASSHEPIIDLANSPDPRSPGAKAVVPPKLTDEPYTSKATERLFESYADEDDPSVIGPEGFEHLFNDAQIPLDGPMPLLLAWQLSEAEMAKISKENWAKGMDELQISSLAVLALSLNELHDLIILMKPPIVPSGPKKPGEAKEPYNRRRYWSYSRDPREAFGEFYSSCYKLAARPGSRNIEMETAQTLWTVILAPTQPTVIEVVEFINEAGSYKAVNKDLWAMMLEFCRTINSDLSNYEADVLSLPAAHFLPVQAWPTMIDDFVEWKKAKDRPLGERTVNVD</sequence>
<protein>
    <submittedName>
        <fullName evidence="1">DUF298-domain-containing protein</fullName>
    </submittedName>
</protein>
<comment type="caution">
    <text evidence="1">The sequence shown here is derived from an EMBL/GenBank/DDBJ whole genome shotgun (WGS) entry which is preliminary data.</text>
</comment>
<reference evidence="1" key="1">
    <citation type="submission" date="2021-02" db="EMBL/GenBank/DDBJ databases">
        <authorList>
            <consortium name="DOE Joint Genome Institute"/>
            <person name="Ahrendt S."/>
            <person name="Looney B.P."/>
            <person name="Miyauchi S."/>
            <person name="Morin E."/>
            <person name="Drula E."/>
            <person name="Courty P.E."/>
            <person name="Chicoki N."/>
            <person name="Fauchery L."/>
            <person name="Kohler A."/>
            <person name="Kuo A."/>
            <person name="Labutti K."/>
            <person name="Pangilinan J."/>
            <person name="Lipzen A."/>
            <person name="Riley R."/>
            <person name="Andreopoulos W."/>
            <person name="He G."/>
            <person name="Johnson J."/>
            <person name="Barry K.W."/>
            <person name="Grigoriev I.V."/>
            <person name="Nagy L."/>
            <person name="Hibbett D."/>
            <person name="Henrissat B."/>
            <person name="Matheny P.B."/>
            <person name="Labbe J."/>
            <person name="Martin F."/>
        </authorList>
    </citation>
    <scope>NUCLEOTIDE SEQUENCE</scope>
    <source>
        <strain evidence="1">EC-137</strain>
    </source>
</reference>
<dbReference type="EMBL" id="MU273570">
    <property type="protein sequence ID" value="KAI0031705.1"/>
    <property type="molecule type" value="Genomic_DNA"/>
</dbReference>
<reference evidence="1" key="2">
    <citation type="journal article" date="2022" name="New Phytol.">
        <title>Evolutionary transition to the ectomycorrhizal habit in the genomes of a hyperdiverse lineage of mushroom-forming fungi.</title>
        <authorList>
            <person name="Looney B."/>
            <person name="Miyauchi S."/>
            <person name="Morin E."/>
            <person name="Drula E."/>
            <person name="Courty P.E."/>
            <person name="Kohler A."/>
            <person name="Kuo A."/>
            <person name="LaButti K."/>
            <person name="Pangilinan J."/>
            <person name="Lipzen A."/>
            <person name="Riley R."/>
            <person name="Andreopoulos W."/>
            <person name="He G."/>
            <person name="Johnson J."/>
            <person name="Nolan M."/>
            <person name="Tritt A."/>
            <person name="Barry K.W."/>
            <person name="Grigoriev I.V."/>
            <person name="Nagy L.G."/>
            <person name="Hibbett D."/>
            <person name="Henrissat B."/>
            <person name="Matheny P.B."/>
            <person name="Labbe J."/>
            <person name="Martin F.M."/>
        </authorList>
    </citation>
    <scope>NUCLEOTIDE SEQUENCE</scope>
    <source>
        <strain evidence="1">EC-137</strain>
    </source>
</reference>
<keyword evidence="2" id="KW-1185">Reference proteome</keyword>
<evidence type="ECO:0000313" key="1">
    <source>
        <dbReference type="EMBL" id="KAI0031705.1"/>
    </source>
</evidence>
<name>A0ACB8QJA7_9AGAM</name>